<comment type="caution">
    <text evidence="3">The sequence shown here is derived from an EMBL/GenBank/DDBJ whole genome shotgun (WGS) entry which is preliminary data.</text>
</comment>
<evidence type="ECO:0000313" key="5">
    <source>
        <dbReference type="EMBL" id="KJJ85309.1"/>
    </source>
</evidence>
<proteinExistence type="predicted"/>
<evidence type="ECO:0000313" key="6">
    <source>
        <dbReference type="Proteomes" id="UP000033428"/>
    </source>
</evidence>
<evidence type="ECO:0000313" key="1">
    <source>
        <dbReference type="EMBL" id="KJJ84169.1"/>
    </source>
</evidence>
<sequence>MILSISIPSHTSPVNLLSSIDLESAFLTDSLFINSRNVFPSGVSPCFS</sequence>
<reference evidence="3 6" key="1">
    <citation type="submission" date="2015-02" db="EMBL/GenBank/DDBJ databases">
        <title>Single-cell genomics of uncultivated deep-branching MTB reveals a conserved set of magnetosome genes.</title>
        <authorList>
            <person name="Kolinko S."/>
            <person name="Richter M."/>
            <person name="Glockner F.O."/>
            <person name="Brachmann A."/>
            <person name="Schuler D."/>
        </authorList>
    </citation>
    <scope>NUCLEOTIDE SEQUENCE [LARGE SCALE GENOMIC DNA]</scope>
    <source>
        <strain evidence="3">SKK-01</strain>
    </source>
</reference>
<evidence type="ECO:0000313" key="3">
    <source>
        <dbReference type="EMBL" id="KJJ84475.1"/>
    </source>
</evidence>
<dbReference type="EMBL" id="JYNY01000364">
    <property type="protein sequence ID" value="KJJ84421.1"/>
    <property type="molecule type" value="Genomic_DNA"/>
</dbReference>
<organism evidence="3 6">
    <name type="scientific">Candidatus Omnitrophus magneticus</name>
    <dbReference type="NCBI Taxonomy" id="1609969"/>
    <lineage>
        <taxon>Bacteria</taxon>
        <taxon>Pseudomonadati</taxon>
        <taxon>Candidatus Omnitrophota</taxon>
        <taxon>Candidatus Omnitrophus</taxon>
    </lineage>
</organism>
<dbReference type="EMBL" id="JYNY01000348">
    <property type="protein sequence ID" value="KJJ84475.1"/>
    <property type="molecule type" value="Genomic_DNA"/>
</dbReference>
<evidence type="ECO:0000313" key="2">
    <source>
        <dbReference type="EMBL" id="KJJ84421.1"/>
    </source>
</evidence>
<dbReference type="AlphaFoldDB" id="A0A0F0CSP6"/>
<name>A0A0F0CSP6_9BACT</name>
<dbReference type="EMBL" id="JYNY01000397">
    <property type="protein sequence ID" value="KJJ84169.1"/>
    <property type="molecule type" value="Genomic_DNA"/>
</dbReference>
<evidence type="ECO:0000313" key="4">
    <source>
        <dbReference type="EMBL" id="KJJ85285.1"/>
    </source>
</evidence>
<dbReference type="Proteomes" id="UP000033428">
    <property type="component" value="Unassembled WGS sequence"/>
</dbReference>
<accession>A0A0F0CSP6</accession>
<dbReference type="EMBL" id="JYNY01000184">
    <property type="protein sequence ID" value="KJJ85309.1"/>
    <property type="molecule type" value="Genomic_DNA"/>
</dbReference>
<protein>
    <submittedName>
        <fullName evidence="3">Uncharacterized protein</fullName>
    </submittedName>
</protein>
<gene>
    <name evidence="5" type="ORF">OMAG_000824</name>
    <name evidence="4" type="ORF">OMAG_000850</name>
    <name evidence="3" type="ORF">OMAG_001660</name>
    <name evidence="2" type="ORF">OMAG_001712</name>
    <name evidence="1" type="ORF">OMAG_001963</name>
</gene>
<dbReference type="EMBL" id="JYNY01000194">
    <property type="protein sequence ID" value="KJJ85285.1"/>
    <property type="molecule type" value="Genomic_DNA"/>
</dbReference>
<keyword evidence="6" id="KW-1185">Reference proteome</keyword>